<keyword evidence="1" id="KW-0479">Metal-binding</keyword>
<keyword evidence="3" id="KW-0862">Zinc</keyword>
<evidence type="ECO:0000256" key="1">
    <source>
        <dbReference type="ARBA" id="ARBA00022723"/>
    </source>
</evidence>
<feature type="domain" description="Zinc finger DksA/TraR C4-type" evidence="5">
    <location>
        <begin position="77"/>
        <end position="108"/>
    </location>
</feature>
<organism evidence="7 8">
    <name type="scientific">Thalassobacter stenotrophicus</name>
    <dbReference type="NCBI Taxonomy" id="266809"/>
    <lineage>
        <taxon>Bacteria</taxon>
        <taxon>Pseudomonadati</taxon>
        <taxon>Pseudomonadota</taxon>
        <taxon>Alphaproteobacteria</taxon>
        <taxon>Rhodobacterales</taxon>
        <taxon>Roseobacteraceae</taxon>
        <taxon>Thalassobacter</taxon>
    </lineage>
</organism>
<dbReference type="PANTHER" id="PTHR33823:SF4">
    <property type="entry name" value="GENERAL STRESS PROTEIN 16O"/>
    <property type="match status" value="1"/>
</dbReference>
<dbReference type="Pfam" id="PF21173">
    <property type="entry name" value="DksA-like_N"/>
    <property type="match status" value="1"/>
</dbReference>
<evidence type="ECO:0000259" key="6">
    <source>
        <dbReference type="Pfam" id="PF21173"/>
    </source>
</evidence>
<sequence>MAASPTYAEIKARLLDRRAQLTRQMQIIERDLDKPAPRDVEDAATERQGDEVMEALGVHDAQEVRAIDAALARIETGDYGICQKCGEAISVARLQAVPTASLCRNCAR</sequence>
<dbReference type="GO" id="GO:0008270">
    <property type="term" value="F:zinc ion binding"/>
    <property type="evidence" value="ECO:0007669"/>
    <property type="project" value="UniProtKB-KW"/>
</dbReference>
<evidence type="ECO:0000259" key="5">
    <source>
        <dbReference type="Pfam" id="PF01258"/>
    </source>
</evidence>
<feature type="zinc finger region" description="dksA C4-type" evidence="4">
    <location>
        <begin position="82"/>
        <end position="106"/>
    </location>
</feature>
<dbReference type="PROSITE" id="PS51128">
    <property type="entry name" value="ZF_DKSA_2"/>
    <property type="match status" value="1"/>
</dbReference>
<dbReference type="InterPro" id="IPR000962">
    <property type="entry name" value="Znf_DskA_TraR"/>
</dbReference>
<dbReference type="Pfam" id="PF01258">
    <property type="entry name" value="zf-dskA_traR"/>
    <property type="match status" value="1"/>
</dbReference>
<dbReference type="EMBL" id="CYRX01000033">
    <property type="protein sequence ID" value="CUH61882.1"/>
    <property type="molecule type" value="Genomic_DNA"/>
</dbReference>
<dbReference type="SUPFAM" id="SSF57716">
    <property type="entry name" value="Glucocorticoid receptor-like (DNA-binding domain)"/>
    <property type="match status" value="1"/>
</dbReference>
<proteinExistence type="predicted"/>
<dbReference type="RefSeq" id="WP_058124482.1">
    <property type="nucleotide sequence ID" value="NZ_CYRX01000033.1"/>
</dbReference>
<dbReference type="InterPro" id="IPR048487">
    <property type="entry name" value="DksA-like_N"/>
</dbReference>
<dbReference type="Gene3D" id="1.20.120.910">
    <property type="entry name" value="DksA, coiled-coil domain"/>
    <property type="match status" value="1"/>
</dbReference>
<evidence type="ECO:0000313" key="8">
    <source>
        <dbReference type="Proteomes" id="UP000051298"/>
    </source>
</evidence>
<keyword evidence="2" id="KW-0863">Zinc-finger</keyword>
<dbReference type="STRING" id="266809.PM03_01390"/>
<protein>
    <submittedName>
        <fullName evidence="7">DnaK suppressor protein</fullName>
    </submittedName>
</protein>
<dbReference type="eggNOG" id="COG1734">
    <property type="taxonomic scope" value="Bacteria"/>
</dbReference>
<dbReference type="AlphaFoldDB" id="A0A0N7LTX1"/>
<reference evidence="7 8" key="1">
    <citation type="submission" date="2015-09" db="EMBL/GenBank/DDBJ databases">
        <authorList>
            <consortium name="Swine Surveillance"/>
        </authorList>
    </citation>
    <scope>NUCLEOTIDE SEQUENCE [LARGE SCALE GENOMIC DNA]</scope>
    <source>
        <strain evidence="7 8">CECT 5294</strain>
    </source>
</reference>
<evidence type="ECO:0000313" key="7">
    <source>
        <dbReference type="EMBL" id="CUH61882.1"/>
    </source>
</evidence>
<dbReference type="SUPFAM" id="SSF109635">
    <property type="entry name" value="DnaK suppressor protein DksA, alpha-hairpin domain"/>
    <property type="match status" value="1"/>
</dbReference>
<feature type="domain" description="DnaK suppressor protein-like N-terminal" evidence="6">
    <location>
        <begin position="11"/>
        <end position="74"/>
    </location>
</feature>
<dbReference type="InterPro" id="IPR037187">
    <property type="entry name" value="DnaK_N"/>
</dbReference>
<evidence type="ECO:0000256" key="2">
    <source>
        <dbReference type="ARBA" id="ARBA00022771"/>
    </source>
</evidence>
<dbReference type="PANTHER" id="PTHR33823">
    <property type="entry name" value="RNA POLYMERASE-BINDING TRANSCRIPTION FACTOR DKSA-RELATED"/>
    <property type="match status" value="1"/>
</dbReference>
<gene>
    <name evidence="7" type="primary">dksA_2</name>
    <name evidence="7" type="ORF">THS5294_03195</name>
</gene>
<name>A0A0N7LTX1_9RHOB</name>
<dbReference type="Proteomes" id="UP000051298">
    <property type="component" value="Unassembled WGS sequence"/>
</dbReference>
<accession>A0A0N7LTX1</accession>
<evidence type="ECO:0000256" key="3">
    <source>
        <dbReference type="ARBA" id="ARBA00022833"/>
    </source>
</evidence>
<evidence type="ECO:0000256" key="4">
    <source>
        <dbReference type="PROSITE-ProRule" id="PRU00510"/>
    </source>
</evidence>